<keyword evidence="1" id="KW-0812">Transmembrane</keyword>
<dbReference type="EMBL" id="BMWY01000005">
    <property type="protein sequence ID" value="GGZ58979.1"/>
    <property type="molecule type" value="Genomic_DNA"/>
</dbReference>
<name>A0ABQ3BWA1_9FLAO</name>
<evidence type="ECO:0008006" key="4">
    <source>
        <dbReference type="Google" id="ProtNLM"/>
    </source>
</evidence>
<evidence type="ECO:0000313" key="2">
    <source>
        <dbReference type="EMBL" id="GGZ58979.1"/>
    </source>
</evidence>
<gene>
    <name evidence="2" type="ORF">GCM10008088_20720</name>
</gene>
<organism evidence="2 3">
    <name type="scientific">Mesonia mobilis</name>
    <dbReference type="NCBI Taxonomy" id="369791"/>
    <lineage>
        <taxon>Bacteria</taxon>
        <taxon>Pseudomonadati</taxon>
        <taxon>Bacteroidota</taxon>
        <taxon>Flavobacteriia</taxon>
        <taxon>Flavobacteriales</taxon>
        <taxon>Flavobacteriaceae</taxon>
        <taxon>Mesonia</taxon>
    </lineage>
</organism>
<feature type="transmembrane region" description="Helical" evidence="1">
    <location>
        <begin position="62"/>
        <end position="81"/>
    </location>
</feature>
<accession>A0ABQ3BWA1</accession>
<comment type="caution">
    <text evidence="2">The sequence shown here is derived from an EMBL/GenBank/DDBJ whole genome shotgun (WGS) entry which is preliminary data.</text>
</comment>
<dbReference type="NCBIfam" id="NF040945">
    <property type="entry name" value="CCC_membrane"/>
    <property type="match status" value="1"/>
</dbReference>
<evidence type="ECO:0000256" key="1">
    <source>
        <dbReference type="SAM" id="Phobius"/>
    </source>
</evidence>
<dbReference type="Proteomes" id="UP000615593">
    <property type="component" value="Unassembled WGS sequence"/>
</dbReference>
<dbReference type="PROSITE" id="PS51257">
    <property type="entry name" value="PROKAR_LIPOPROTEIN"/>
    <property type="match status" value="1"/>
</dbReference>
<keyword evidence="3" id="KW-1185">Reference proteome</keyword>
<sequence length="115" mass="12753">MEQQKLPNTTVSLVLAIVAFVGCCCFGIGGVIPAGVALYLANKDKKKYEENPELYSNYKQANTARTVAIIALVISSVWLIYTAVNFFFLGGVEAYETAIEQFQVEMERQQSMQSE</sequence>
<evidence type="ECO:0000313" key="3">
    <source>
        <dbReference type="Proteomes" id="UP000615593"/>
    </source>
</evidence>
<dbReference type="InterPro" id="IPR011655">
    <property type="entry name" value="MpPF26"/>
</dbReference>
<keyword evidence="1" id="KW-0472">Membrane</keyword>
<proteinExistence type="predicted"/>
<keyword evidence="1" id="KW-1133">Transmembrane helix</keyword>
<feature type="transmembrane region" description="Helical" evidence="1">
    <location>
        <begin position="12"/>
        <end position="41"/>
    </location>
</feature>
<dbReference type="Pfam" id="PF07666">
    <property type="entry name" value="MpPF26"/>
    <property type="match status" value="1"/>
</dbReference>
<dbReference type="GeneID" id="94369735"/>
<protein>
    <recommendedName>
        <fullName evidence="4">Interferon-induced transmembrane protein</fullName>
    </recommendedName>
</protein>
<dbReference type="RefSeq" id="WP_027884611.1">
    <property type="nucleotide sequence ID" value="NZ_BMWY01000005.1"/>
</dbReference>
<reference evidence="3" key="1">
    <citation type="journal article" date="2019" name="Int. J. Syst. Evol. Microbiol.">
        <title>The Global Catalogue of Microorganisms (GCM) 10K type strain sequencing project: providing services to taxonomists for standard genome sequencing and annotation.</title>
        <authorList>
            <consortium name="The Broad Institute Genomics Platform"/>
            <consortium name="The Broad Institute Genome Sequencing Center for Infectious Disease"/>
            <person name="Wu L."/>
            <person name="Ma J."/>
        </authorList>
    </citation>
    <scope>NUCLEOTIDE SEQUENCE [LARGE SCALE GENOMIC DNA]</scope>
    <source>
        <strain evidence="3">KCTC 12708</strain>
    </source>
</reference>